<dbReference type="Pfam" id="PF07679">
    <property type="entry name" value="I-set"/>
    <property type="match status" value="1"/>
</dbReference>
<evidence type="ECO:0000313" key="9">
    <source>
        <dbReference type="Proteomes" id="UP000472271"/>
    </source>
</evidence>
<dbReference type="InterPro" id="IPR050958">
    <property type="entry name" value="Cell_Adh-Cytoskel_Orgn"/>
</dbReference>
<feature type="domain" description="Ig-like" evidence="7">
    <location>
        <begin position="41"/>
        <end position="162"/>
    </location>
</feature>
<dbReference type="InterPro" id="IPR007110">
    <property type="entry name" value="Ig-like_dom"/>
</dbReference>
<dbReference type="AlphaFoldDB" id="A0A672ZWI7"/>
<dbReference type="PROSITE" id="PS50835">
    <property type="entry name" value="IG_LIKE"/>
    <property type="match status" value="1"/>
</dbReference>
<name>A0A672ZWI7_9TELE</name>
<dbReference type="InterPro" id="IPR003598">
    <property type="entry name" value="Ig_sub2"/>
</dbReference>
<evidence type="ECO:0000256" key="4">
    <source>
        <dbReference type="ARBA" id="ARBA00023157"/>
    </source>
</evidence>
<dbReference type="GO" id="GO:0005886">
    <property type="term" value="C:plasma membrane"/>
    <property type="evidence" value="ECO:0007669"/>
    <property type="project" value="TreeGrafter"/>
</dbReference>
<keyword evidence="3" id="KW-0732">Signal</keyword>
<dbReference type="Gene3D" id="2.60.40.10">
    <property type="entry name" value="Immunoglobulins"/>
    <property type="match status" value="1"/>
</dbReference>
<reference evidence="8" key="2">
    <citation type="submission" date="2025-08" db="UniProtKB">
        <authorList>
            <consortium name="Ensembl"/>
        </authorList>
    </citation>
    <scope>IDENTIFICATION</scope>
</reference>
<organism evidence="8 9">
    <name type="scientific">Sphaeramia orbicularis</name>
    <name type="common">orbiculate cardinalfish</name>
    <dbReference type="NCBI Taxonomy" id="375764"/>
    <lineage>
        <taxon>Eukaryota</taxon>
        <taxon>Metazoa</taxon>
        <taxon>Chordata</taxon>
        <taxon>Craniata</taxon>
        <taxon>Vertebrata</taxon>
        <taxon>Euteleostomi</taxon>
        <taxon>Actinopterygii</taxon>
        <taxon>Neopterygii</taxon>
        <taxon>Teleostei</taxon>
        <taxon>Neoteleostei</taxon>
        <taxon>Acanthomorphata</taxon>
        <taxon>Gobiaria</taxon>
        <taxon>Kurtiformes</taxon>
        <taxon>Apogonoidei</taxon>
        <taxon>Apogonidae</taxon>
        <taxon>Apogoninae</taxon>
        <taxon>Sphaeramia</taxon>
    </lineage>
</organism>
<dbReference type="GO" id="GO:0005737">
    <property type="term" value="C:cytoplasm"/>
    <property type="evidence" value="ECO:0007669"/>
    <property type="project" value="UniProtKB-SubCell"/>
</dbReference>
<evidence type="ECO:0000259" key="7">
    <source>
        <dbReference type="PROSITE" id="PS50835"/>
    </source>
</evidence>
<dbReference type="InterPro" id="IPR003599">
    <property type="entry name" value="Ig_sub"/>
</dbReference>
<dbReference type="InterPro" id="IPR013098">
    <property type="entry name" value="Ig_I-set"/>
</dbReference>
<dbReference type="InParanoid" id="A0A672ZWI7"/>
<comment type="subcellular location">
    <subcellularLocation>
        <location evidence="1">Cytoplasm</location>
    </subcellularLocation>
</comment>
<dbReference type="CDD" id="cd00096">
    <property type="entry name" value="Ig"/>
    <property type="match status" value="1"/>
</dbReference>
<feature type="region of interest" description="Disordered" evidence="6">
    <location>
        <begin position="26"/>
        <end position="52"/>
    </location>
</feature>
<dbReference type="InterPro" id="IPR013783">
    <property type="entry name" value="Ig-like_fold"/>
</dbReference>
<feature type="region of interest" description="Disordered" evidence="6">
    <location>
        <begin position="1"/>
        <end position="20"/>
    </location>
</feature>
<dbReference type="InterPro" id="IPR036179">
    <property type="entry name" value="Ig-like_dom_sf"/>
</dbReference>
<dbReference type="SUPFAM" id="SSF48726">
    <property type="entry name" value="Immunoglobulin"/>
    <property type="match status" value="1"/>
</dbReference>
<evidence type="ECO:0000256" key="6">
    <source>
        <dbReference type="SAM" id="MobiDB-lite"/>
    </source>
</evidence>
<reference evidence="8" key="3">
    <citation type="submission" date="2025-09" db="UniProtKB">
        <authorList>
            <consortium name="Ensembl"/>
        </authorList>
    </citation>
    <scope>IDENTIFICATION</scope>
</reference>
<dbReference type="SMART" id="SM00409">
    <property type="entry name" value="IG"/>
    <property type="match status" value="1"/>
</dbReference>
<dbReference type="PANTHER" id="PTHR45080:SF8">
    <property type="entry name" value="IG-LIKE DOMAIN-CONTAINING PROTEIN"/>
    <property type="match status" value="1"/>
</dbReference>
<protein>
    <recommendedName>
        <fullName evidence="7">Ig-like domain-containing protein</fullName>
    </recommendedName>
</protein>
<dbReference type="GO" id="GO:0007156">
    <property type="term" value="P:homophilic cell adhesion via plasma membrane adhesion molecules"/>
    <property type="evidence" value="ECO:0007669"/>
    <property type="project" value="TreeGrafter"/>
</dbReference>
<evidence type="ECO:0000256" key="1">
    <source>
        <dbReference type="ARBA" id="ARBA00004496"/>
    </source>
</evidence>
<reference evidence="8" key="1">
    <citation type="submission" date="2019-06" db="EMBL/GenBank/DDBJ databases">
        <authorList>
            <consortium name="Wellcome Sanger Institute Data Sharing"/>
        </authorList>
    </citation>
    <scope>NUCLEOTIDE SEQUENCE [LARGE SCALE GENOMIC DNA]</scope>
</reference>
<dbReference type="SMART" id="SM00408">
    <property type="entry name" value="IGc2"/>
    <property type="match status" value="1"/>
</dbReference>
<keyword evidence="5" id="KW-0393">Immunoglobulin domain</keyword>
<evidence type="ECO:0000256" key="5">
    <source>
        <dbReference type="ARBA" id="ARBA00023319"/>
    </source>
</evidence>
<accession>A0A672ZWI7</accession>
<feature type="region of interest" description="Disordered" evidence="6">
    <location>
        <begin position="170"/>
        <end position="189"/>
    </location>
</feature>
<keyword evidence="4" id="KW-1015">Disulfide bond</keyword>
<evidence type="ECO:0000256" key="2">
    <source>
        <dbReference type="ARBA" id="ARBA00022490"/>
    </source>
</evidence>
<dbReference type="FunFam" id="2.60.40.10:FF:000425">
    <property type="entry name" value="Myosin light chain kinase"/>
    <property type="match status" value="1"/>
</dbReference>
<dbReference type="Proteomes" id="UP000472271">
    <property type="component" value="Chromosome 21"/>
</dbReference>
<proteinExistence type="predicted"/>
<keyword evidence="2" id="KW-0963">Cytoplasm</keyword>
<evidence type="ECO:0000313" key="8">
    <source>
        <dbReference type="Ensembl" id="ENSSORP00005021451.1"/>
    </source>
</evidence>
<dbReference type="PANTHER" id="PTHR45080">
    <property type="entry name" value="CONTACTIN 5"/>
    <property type="match status" value="1"/>
</dbReference>
<keyword evidence="9" id="KW-1185">Reference proteome</keyword>
<dbReference type="Ensembl" id="ENSSORT00005022097.1">
    <property type="protein sequence ID" value="ENSSORP00005021451.1"/>
    <property type="gene ID" value="ENSSORG00005010495.1"/>
</dbReference>
<evidence type="ECO:0000256" key="3">
    <source>
        <dbReference type="ARBA" id="ARBA00022729"/>
    </source>
</evidence>
<sequence>MVIHQRHTSDESFSSSPVEIRITAATPIPELAEERSAEKPPAVTETPSDVPMTDDAQMKHKFTFSFDASGGALNVVRELENITCSEGNTAVLECEISGDPTPEATWYYDEISLKFATEKYRFEVDDKVYRLYINSFTYSDAGVYKCVARNKMGEVASIADVSFQVAEPGQFSEFGDTNEGNQRVRKPHD</sequence>